<dbReference type="PANTHER" id="PTHR43404:SF1">
    <property type="entry name" value="MNN4P"/>
    <property type="match status" value="1"/>
</dbReference>
<dbReference type="PANTHER" id="PTHR43404">
    <property type="entry name" value="LIPOPOLYSACCHARIDE CHOLINEPHOSPHOTRANSFERASE LICD"/>
    <property type="match status" value="1"/>
</dbReference>
<gene>
    <name evidence="2" type="ORF">UFOPK2292_00279</name>
</gene>
<name>A0A6J6LKQ8_9ZZZZ</name>
<evidence type="ECO:0000259" key="1">
    <source>
        <dbReference type="Pfam" id="PF04991"/>
    </source>
</evidence>
<dbReference type="EMBL" id="CAEZWU010000026">
    <property type="protein sequence ID" value="CAB4661243.1"/>
    <property type="molecule type" value="Genomic_DNA"/>
</dbReference>
<dbReference type="AlphaFoldDB" id="A0A6J6LKQ8"/>
<dbReference type="InterPro" id="IPR052942">
    <property type="entry name" value="LPS_cholinephosphotransferase"/>
</dbReference>
<feature type="domain" description="LicD/FKTN/FKRP nucleotidyltransferase" evidence="1">
    <location>
        <begin position="55"/>
        <end position="101"/>
    </location>
</feature>
<dbReference type="GO" id="GO:0009100">
    <property type="term" value="P:glycoprotein metabolic process"/>
    <property type="evidence" value="ECO:0007669"/>
    <property type="project" value="UniProtKB-ARBA"/>
</dbReference>
<organism evidence="2">
    <name type="scientific">freshwater metagenome</name>
    <dbReference type="NCBI Taxonomy" id="449393"/>
    <lineage>
        <taxon>unclassified sequences</taxon>
        <taxon>metagenomes</taxon>
        <taxon>ecological metagenomes</taxon>
    </lineage>
</organism>
<protein>
    <submittedName>
        <fullName evidence="2">Unannotated protein</fullName>
    </submittedName>
</protein>
<proteinExistence type="predicted"/>
<dbReference type="Pfam" id="PF04991">
    <property type="entry name" value="LicD"/>
    <property type="match status" value="1"/>
</dbReference>
<dbReference type="InterPro" id="IPR007074">
    <property type="entry name" value="LicD/FKTN/FKRP_NTP_transf"/>
</dbReference>
<reference evidence="2" key="1">
    <citation type="submission" date="2020-05" db="EMBL/GenBank/DDBJ databases">
        <authorList>
            <person name="Chiriac C."/>
            <person name="Salcher M."/>
            <person name="Ghai R."/>
            <person name="Kavagutti S V."/>
        </authorList>
    </citation>
    <scope>NUCLEOTIDE SEQUENCE</scope>
</reference>
<evidence type="ECO:0000313" key="2">
    <source>
        <dbReference type="EMBL" id="CAB4661243.1"/>
    </source>
</evidence>
<accession>A0A6J6LKQ8</accession>
<sequence>MNKAKLRIAKRIKIRVFHACYLFVRLIFRIRFVTRGIPKHQVLIFFVLKKYVDFCNKNNIRYFVFDGTMLGAIRDEKFAGRPSDLDFILYYEDFKKIESLIKLHPTGFLRFVRVMPIVKKLLVVHFGKLQSKTNRNYVPIVLFNKEITSIEQAFAKKVVSGGQLCLQVGSTTSDFDFHFFPIDDFADFEKAFIFGLEVIVPKNPRKYLELKYGADWMTPRITRIDTFKTNPEMWSTR</sequence>